<dbReference type="Proteomes" id="UP000580856">
    <property type="component" value="Unassembled WGS sequence"/>
</dbReference>
<keyword evidence="1" id="KW-0808">Transferase</keyword>
<dbReference type="AlphaFoldDB" id="A0A846QX24"/>
<accession>A0A846QX24</accession>
<organism evidence="1 2">
    <name type="scientific">Desulfobaculum xiamenense</name>
    <dbReference type="NCBI Taxonomy" id="995050"/>
    <lineage>
        <taxon>Bacteria</taxon>
        <taxon>Pseudomonadati</taxon>
        <taxon>Thermodesulfobacteriota</taxon>
        <taxon>Desulfovibrionia</taxon>
        <taxon>Desulfovibrionales</taxon>
        <taxon>Desulfovibrionaceae</taxon>
        <taxon>Desulfobaculum</taxon>
    </lineage>
</organism>
<dbReference type="EMBL" id="JAATJA010000004">
    <property type="protein sequence ID" value="NJB69169.1"/>
    <property type="molecule type" value="Genomic_DNA"/>
</dbReference>
<gene>
    <name evidence="1" type="ORF">GGQ74_002866</name>
</gene>
<dbReference type="GO" id="GO:0016301">
    <property type="term" value="F:kinase activity"/>
    <property type="evidence" value="ECO:0007669"/>
    <property type="project" value="UniProtKB-KW"/>
</dbReference>
<sequence>MAIVTISRGTYSRGKDVAEKVAACMGYQCLSKERLLEIATEGKISEAKLAKALHDSPSLLDRFTSEVERNMHRIRRCFLLHAMRDNLVYHGLAGHFFLCGLPNVFKVRITANMELRIHEEIKRLDISEAEARRKLIQDDEERRKWGKRIYGSDTWDSRLYDMTIHIGQLSIDDAAGIICHAAQNEAFQTTPDVMRQMKDMLLATEIQIALEELLPHAVVTAADGHVTVQAERERPALNECKVEQIEQCVRSIMGVEEVCVLPGDRKEDGRINPFHNI</sequence>
<reference evidence="1 2" key="1">
    <citation type="submission" date="2020-03" db="EMBL/GenBank/DDBJ databases">
        <title>Genomic Encyclopedia of Type Strains, Phase IV (KMG-IV): sequencing the most valuable type-strain genomes for metagenomic binning, comparative biology and taxonomic classification.</title>
        <authorList>
            <person name="Goeker M."/>
        </authorList>
    </citation>
    <scope>NUCLEOTIDE SEQUENCE [LARGE SCALE GENOMIC DNA]</scope>
    <source>
        <strain evidence="1 2">DSM 24233</strain>
    </source>
</reference>
<comment type="caution">
    <text evidence="1">The sequence shown here is derived from an EMBL/GenBank/DDBJ whole genome shotgun (WGS) entry which is preliminary data.</text>
</comment>
<keyword evidence="2" id="KW-1185">Reference proteome</keyword>
<dbReference type="Pfam" id="PF13189">
    <property type="entry name" value="Cytidylate_kin2"/>
    <property type="match status" value="1"/>
</dbReference>
<dbReference type="Gene3D" id="3.40.50.300">
    <property type="entry name" value="P-loop containing nucleotide triphosphate hydrolases"/>
    <property type="match status" value="1"/>
</dbReference>
<keyword evidence="1" id="KW-0418">Kinase</keyword>
<evidence type="ECO:0000313" key="1">
    <source>
        <dbReference type="EMBL" id="NJB69169.1"/>
    </source>
</evidence>
<dbReference type="RefSeq" id="WP_167942261.1">
    <property type="nucleotide sequence ID" value="NZ_JAATJA010000004.1"/>
</dbReference>
<name>A0A846QX24_9BACT</name>
<protein>
    <submittedName>
        <fullName evidence="1">Cytidylate kinase</fullName>
    </submittedName>
</protein>
<evidence type="ECO:0000313" key="2">
    <source>
        <dbReference type="Proteomes" id="UP000580856"/>
    </source>
</evidence>
<dbReference type="InterPro" id="IPR027417">
    <property type="entry name" value="P-loop_NTPase"/>
</dbReference>
<proteinExistence type="predicted"/>